<dbReference type="Proteomes" id="UP000245678">
    <property type="component" value="Unassembled WGS sequence"/>
</dbReference>
<keyword evidence="2" id="KW-1185">Reference proteome</keyword>
<proteinExistence type="predicted"/>
<protein>
    <submittedName>
        <fullName evidence="1">Uncharacterized protein</fullName>
    </submittedName>
</protein>
<name>A0A316HFJ2_9SPHI</name>
<dbReference type="Gene3D" id="2.180.10.10">
    <property type="entry name" value="RHS repeat-associated core"/>
    <property type="match status" value="1"/>
</dbReference>
<comment type="caution">
    <text evidence="1">The sequence shown here is derived from an EMBL/GenBank/DDBJ whole genome shotgun (WGS) entry which is preliminary data.</text>
</comment>
<reference evidence="1 2" key="1">
    <citation type="submission" date="2018-05" db="EMBL/GenBank/DDBJ databases">
        <title>Genomic Encyclopedia of Archaeal and Bacterial Type Strains, Phase II (KMG-II): from individual species to whole genera.</title>
        <authorList>
            <person name="Goeker M."/>
        </authorList>
    </citation>
    <scope>NUCLEOTIDE SEQUENCE [LARGE SCALE GENOMIC DNA]</scope>
    <source>
        <strain evidence="1 2">DSM 19975</strain>
    </source>
</reference>
<accession>A0A316HFJ2</accession>
<organism evidence="1 2">
    <name type="scientific">Mucilaginibacter oryzae</name>
    <dbReference type="NCBI Taxonomy" id="468058"/>
    <lineage>
        <taxon>Bacteria</taxon>
        <taxon>Pseudomonadati</taxon>
        <taxon>Bacteroidota</taxon>
        <taxon>Sphingobacteriia</taxon>
        <taxon>Sphingobacteriales</taxon>
        <taxon>Sphingobacteriaceae</taxon>
        <taxon>Mucilaginibacter</taxon>
    </lineage>
</organism>
<dbReference type="AlphaFoldDB" id="A0A316HFJ2"/>
<gene>
    <name evidence="1" type="ORF">LX99_01264</name>
</gene>
<evidence type="ECO:0000313" key="1">
    <source>
        <dbReference type="EMBL" id="PWK78811.1"/>
    </source>
</evidence>
<evidence type="ECO:0000313" key="2">
    <source>
        <dbReference type="Proteomes" id="UP000245678"/>
    </source>
</evidence>
<dbReference type="EMBL" id="QGHA01000002">
    <property type="protein sequence ID" value="PWK78811.1"/>
    <property type="molecule type" value="Genomic_DNA"/>
</dbReference>
<sequence>MPLSDRQVTLDQTNGKVGEEDYYPFGLNVHRQLNVGNKYLYNGKEVQKEMNVYDCE</sequence>
<dbReference type="RefSeq" id="WP_170122647.1">
    <property type="nucleotide sequence ID" value="NZ_QGHA01000002.1"/>
</dbReference>